<keyword evidence="5 12" id="KW-0285">Flavoprotein</keyword>
<name>A0ABP4S113_9ACTN</name>
<evidence type="ECO:0000256" key="6">
    <source>
        <dbReference type="ARBA" id="ARBA00022827"/>
    </source>
</evidence>
<evidence type="ECO:0000256" key="7">
    <source>
        <dbReference type="ARBA" id="ARBA00023002"/>
    </source>
</evidence>
<comment type="caution">
    <text evidence="13">The sequence shown here is derived from an EMBL/GenBank/DDBJ whole genome shotgun (WGS) entry which is preliminary data.</text>
</comment>
<comment type="pathway">
    <text evidence="2 12">One-carbon metabolism; tetrahydrofolate interconversion.</text>
</comment>
<dbReference type="InterPro" id="IPR003171">
    <property type="entry name" value="Mehydrof_redctse-like"/>
</dbReference>
<organism evidence="13 14">
    <name type="scientific">Glycomyces endophyticus</name>
    <dbReference type="NCBI Taxonomy" id="480996"/>
    <lineage>
        <taxon>Bacteria</taxon>
        <taxon>Bacillati</taxon>
        <taxon>Actinomycetota</taxon>
        <taxon>Actinomycetes</taxon>
        <taxon>Glycomycetales</taxon>
        <taxon>Glycomycetaceae</taxon>
        <taxon>Glycomyces</taxon>
    </lineage>
</organism>
<evidence type="ECO:0000256" key="10">
    <source>
        <dbReference type="ARBA" id="ARBA00034478"/>
    </source>
</evidence>
<keyword evidence="14" id="KW-1185">Reference proteome</keyword>
<gene>
    <name evidence="13" type="primary">metF</name>
    <name evidence="13" type="ORF">GCM10009830_07090</name>
</gene>
<evidence type="ECO:0000256" key="11">
    <source>
        <dbReference type="ARBA" id="ARBA00048628"/>
    </source>
</evidence>
<keyword evidence="7 12" id="KW-0560">Oxidoreductase</keyword>
<sequence length="310" mass="34156">MCQNGYRWVMTLGTPSVMPVKAAKIGDLLRSGDPKFSFELFPPRDEQAEGVLWRTIRDLERLGADYVSVTYGAGGSTRLKTVDTTNQVNAETTLLTMAHCTAVDHSVAELRNLIGHFANVGVRNILAVRGDPPGNPRADWVRHPEGILHARELVELIKESGDFSVGVAAFPDGHPRDVDWDTGVRYFVEKCRAGADFAITQIFYDVEDYLRLRDAVAAAGCDIPIVPGIMPITNIKQIERFAVLTGMVFPAALAERLRAVADDRDAVRDIGVEVATDMGSRLLAEGAPGLHFTTLNHSRSTRRVWQHLRP</sequence>
<keyword evidence="8" id="KW-0520">NAD</keyword>
<dbReference type="PANTHER" id="PTHR45754:SF3">
    <property type="entry name" value="METHYLENETETRAHYDROFOLATE REDUCTASE (NADPH)"/>
    <property type="match status" value="1"/>
</dbReference>
<dbReference type="InterPro" id="IPR004620">
    <property type="entry name" value="MTHF_reductase_bac"/>
</dbReference>
<dbReference type="SUPFAM" id="SSF51730">
    <property type="entry name" value="FAD-linked oxidoreductase"/>
    <property type="match status" value="1"/>
</dbReference>
<dbReference type="PANTHER" id="PTHR45754">
    <property type="entry name" value="METHYLENETETRAHYDROFOLATE REDUCTASE"/>
    <property type="match status" value="1"/>
</dbReference>
<comment type="similarity">
    <text evidence="3 12">Belongs to the methylenetetrahydrofolate reductase family.</text>
</comment>
<evidence type="ECO:0000313" key="14">
    <source>
        <dbReference type="Proteomes" id="UP001499851"/>
    </source>
</evidence>
<dbReference type="InterPro" id="IPR029041">
    <property type="entry name" value="FAD-linked_oxidoreductase-like"/>
</dbReference>
<comment type="catalytic activity">
    <reaction evidence="11">
        <text>(6S)-5-methyl-5,6,7,8-tetrahydrofolate + NAD(+) = (6R)-5,10-methylene-5,6,7,8-tetrahydrofolate + NADH + H(+)</text>
        <dbReference type="Rhea" id="RHEA:19821"/>
        <dbReference type="ChEBI" id="CHEBI:15378"/>
        <dbReference type="ChEBI" id="CHEBI:15636"/>
        <dbReference type="ChEBI" id="CHEBI:18608"/>
        <dbReference type="ChEBI" id="CHEBI:57540"/>
        <dbReference type="ChEBI" id="CHEBI:57945"/>
        <dbReference type="EC" id="1.5.1.54"/>
    </reaction>
    <physiologicalReaction direction="right-to-left" evidence="11">
        <dbReference type="Rhea" id="RHEA:19823"/>
    </physiologicalReaction>
</comment>
<dbReference type="CDD" id="cd00537">
    <property type="entry name" value="MTHFR"/>
    <property type="match status" value="1"/>
</dbReference>
<reference evidence="14" key="1">
    <citation type="journal article" date="2019" name="Int. J. Syst. Evol. Microbiol.">
        <title>The Global Catalogue of Microorganisms (GCM) 10K type strain sequencing project: providing services to taxonomists for standard genome sequencing and annotation.</title>
        <authorList>
            <consortium name="The Broad Institute Genomics Platform"/>
            <consortium name="The Broad Institute Genome Sequencing Center for Infectious Disease"/>
            <person name="Wu L."/>
            <person name="Ma J."/>
        </authorList>
    </citation>
    <scope>NUCLEOTIDE SEQUENCE [LARGE SCALE GENOMIC DNA]</scope>
    <source>
        <strain evidence="14">JCM 16001</strain>
    </source>
</reference>
<protein>
    <recommendedName>
        <fullName evidence="12">Methylenetetrahydrofolate reductase</fullName>
        <ecNumber evidence="12">1.5.1.54</ecNumber>
    </recommendedName>
</protein>
<evidence type="ECO:0000256" key="9">
    <source>
        <dbReference type="ARBA" id="ARBA00023167"/>
    </source>
</evidence>
<dbReference type="Proteomes" id="UP001499851">
    <property type="component" value="Unassembled WGS sequence"/>
</dbReference>
<comment type="pathway">
    <text evidence="10">Amino-acid biosynthesis; L-methionine biosynthesis via de novo pathway.</text>
</comment>
<evidence type="ECO:0000256" key="2">
    <source>
        <dbReference type="ARBA" id="ARBA00004777"/>
    </source>
</evidence>
<dbReference type="EMBL" id="BAAAQF010000004">
    <property type="protein sequence ID" value="GAA1664146.1"/>
    <property type="molecule type" value="Genomic_DNA"/>
</dbReference>
<keyword evidence="9" id="KW-0486">Methionine biosynthesis</keyword>
<accession>A0ABP4S113</accession>
<dbReference type="Gene3D" id="3.20.20.220">
    <property type="match status" value="1"/>
</dbReference>
<dbReference type="EC" id="1.5.1.54" evidence="12"/>
<evidence type="ECO:0000313" key="13">
    <source>
        <dbReference type="EMBL" id="GAA1664146.1"/>
    </source>
</evidence>
<keyword evidence="6 12" id="KW-0274">FAD</keyword>
<proteinExistence type="inferred from homology"/>
<dbReference type="Pfam" id="PF02219">
    <property type="entry name" value="MTHFR"/>
    <property type="match status" value="1"/>
</dbReference>
<dbReference type="NCBIfam" id="TIGR00676">
    <property type="entry name" value="fadh2"/>
    <property type="match status" value="1"/>
</dbReference>
<evidence type="ECO:0000256" key="12">
    <source>
        <dbReference type="RuleBase" id="RU003862"/>
    </source>
</evidence>
<keyword evidence="4" id="KW-0028">Amino-acid biosynthesis</keyword>
<evidence type="ECO:0000256" key="3">
    <source>
        <dbReference type="ARBA" id="ARBA00006743"/>
    </source>
</evidence>
<evidence type="ECO:0000256" key="4">
    <source>
        <dbReference type="ARBA" id="ARBA00022605"/>
    </source>
</evidence>
<comment type="cofactor">
    <cofactor evidence="1 12">
        <name>FAD</name>
        <dbReference type="ChEBI" id="CHEBI:57692"/>
    </cofactor>
</comment>
<evidence type="ECO:0000256" key="5">
    <source>
        <dbReference type="ARBA" id="ARBA00022630"/>
    </source>
</evidence>
<evidence type="ECO:0000256" key="1">
    <source>
        <dbReference type="ARBA" id="ARBA00001974"/>
    </source>
</evidence>
<evidence type="ECO:0000256" key="8">
    <source>
        <dbReference type="ARBA" id="ARBA00023027"/>
    </source>
</evidence>